<evidence type="ECO:0000256" key="7">
    <source>
        <dbReference type="PIRSR" id="PIRSR000524-50"/>
    </source>
</evidence>
<organism evidence="9 10">
    <name type="scientific">Bhargavaea cecembensis</name>
    <dbReference type="NCBI Taxonomy" id="394098"/>
    <lineage>
        <taxon>Bacteria</taxon>
        <taxon>Bacillati</taxon>
        <taxon>Bacillota</taxon>
        <taxon>Bacilli</taxon>
        <taxon>Bacillales</taxon>
        <taxon>Caryophanaceae</taxon>
        <taxon>Bhargavaea</taxon>
    </lineage>
</organism>
<dbReference type="GO" id="GO:0019265">
    <property type="term" value="P:glycine biosynthetic process, by transamination of glyoxylate"/>
    <property type="evidence" value="ECO:0007669"/>
    <property type="project" value="TreeGrafter"/>
</dbReference>
<dbReference type="RefSeq" id="WP_063181612.1">
    <property type="nucleotide sequence ID" value="NZ_LQNT01000010.1"/>
</dbReference>
<keyword evidence="4 9" id="KW-0808">Transferase</keyword>
<dbReference type="EMBL" id="LQNT01000010">
    <property type="protein sequence ID" value="KZE37837.1"/>
    <property type="molecule type" value="Genomic_DNA"/>
</dbReference>
<dbReference type="InterPro" id="IPR015421">
    <property type="entry name" value="PyrdxlP-dep_Trfase_major"/>
</dbReference>
<comment type="cofactor">
    <cofactor evidence="1 7">
        <name>pyridoxal 5'-phosphate</name>
        <dbReference type="ChEBI" id="CHEBI:597326"/>
    </cofactor>
</comment>
<dbReference type="GO" id="GO:0008453">
    <property type="term" value="F:alanine-glyoxylate transaminase activity"/>
    <property type="evidence" value="ECO:0007669"/>
    <property type="project" value="TreeGrafter"/>
</dbReference>
<evidence type="ECO:0000256" key="1">
    <source>
        <dbReference type="ARBA" id="ARBA00001933"/>
    </source>
</evidence>
<dbReference type="InterPro" id="IPR015422">
    <property type="entry name" value="PyrdxlP-dep_Trfase_small"/>
</dbReference>
<feature type="domain" description="Aminotransferase class V" evidence="8">
    <location>
        <begin position="19"/>
        <end position="328"/>
    </location>
</feature>
<evidence type="ECO:0000256" key="2">
    <source>
        <dbReference type="ARBA" id="ARBA00009236"/>
    </source>
</evidence>
<gene>
    <name evidence="9" type="ORF">AV656_09945</name>
</gene>
<feature type="binding site" evidence="6">
    <location>
        <position position="336"/>
    </location>
    <ligand>
        <name>substrate</name>
    </ligand>
</feature>
<dbReference type="SUPFAM" id="SSF53383">
    <property type="entry name" value="PLP-dependent transferases"/>
    <property type="match status" value="1"/>
</dbReference>
<comment type="similarity">
    <text evidence="2">Belongs to the class-V pyridoxal-phosphate-dependent aminotransferase family.</text>
</comment>
<evidence type="ECO:0000256" key="3">
    <source>
        <dbReference type="ARBA" id="ARBA00022576"/>
    </source>
</evidence>
<dbReference type="Gene3D" id="3.40.640.10">
    <property type="entry name" value="Type I PLP-dependent aspartate aminotransferase-like (Major domain)"/>
    <property type="match status" value="1"/>
</dbReference>
<dbReference type="PIRSF" id="PIRSF000524">
    <property type="entry name" value="SPT"/>
    <property type="match status" value="1"/>
</dbReference>
<comment type="caution">
    <text evidence="9">The sequence shown here is derived from an EMBL/GenBank/DDBJ whole genome shotgun (WGS) entry which is preliminary data.</text>
</comment>
<dbReference type="InterPro" id="IPR000192">
    <property type="entry name" value="Aminotrans_V_dom"/>
</dbReference>
<evidence type="ECO:0000313" key="10">
    <source>
        <dbReference type="Proteomes" id="UP000076490"/>
    </source>
</evidence>
<keyword evidence="5 7" id="KW-0663">Pyridoxal phosphate</keyword>
<dbReference type="InterPro" id="IPR015424">
    <property type="entry name" value="PyrdxlP-dep_Trfase"/>
</dbReference>
<evidence type="ECO:0000256" key="4">
    <source>
        <dbReference type="ARBA" id="ARBA00022679"/>
    </source>
</evidence>
<dbReference type="GO" id="GO:0004760">
    <property type="term" value="F:L-serine-pyruvate transaminase activity"/>
    <property type="evidence" value="ECO:0007669"/>
    <property type="project" value="TreeGrafter"/>
</dbReference>
<feature type="modified residue" description="N6-(pyridoxal phosphate)lysine" evidence="7">
    <location>
        <position position="193"/>
    </location>
</feature>
<dbReference type="Gene3D" id="3.90.1150.10">
    <property type="entry name" value="Aspartate Aminotransferase, domain 1"/>
    <property type="match status" value="1"/>
</dbReference>
<dbReference type="Proteomes" id="UP000076490">
    <property type="component" value="Unassembled WGS sequence"/>
</dbReference>
<dbReference type="PANTHER" id="PTHR21152:SF40">
    <property type="entry name" value="ALANINE--GLYOXYLATE AMINOTRANSFERASE"/>
    <property type="match status" value="1"/>
</dbReference>
<evidence type="ECO:0000259" key="8">
    <source>
        <dbReference type="Pfam" id="PF00266"/>
    </source>
</evidence>
<evidence type="ECO:0000256" key="5">
    <source>
        <dbReference type="ARBA" id="ARBA00022898"/>
    </source>
</evidence>
<evidence type="ECO:0000313" key="9">
    <source>
        <dbReference type="EMBL" id="KZE37837.1"/>
    </source>
</evidence>
<keyword evidence="3 9" id="KW-0032">Aminotransferase</keyword>
<dbReference type="FunFam" id="3.40.640.10:FF:000027">
    <property type="entry name" value="Serine--pyruvate aminotransferase, mitochondrial"/>
    <property type="match status" value="1"/>
</dbReference>
<dbReference type="OrthoDB" id="389074at2"/>
<name>A0A163F340_9BACL</name>
<reference evidence="9 10" key="1">
    <citation type="submission" date="2016-01" db="EMBL/GenBank/DDBJ databases">
        <title>Whole genome sequencing of Bhargavaea cecembensis T14.</title>
        <authorList>
            <person name="Hong K.W."/>
        </authorList>
    </citation>
    <scope>NUCLEOTIDE SEQUENCE [LARGE SCALE GENOMIC DNA]</scope>
    <source>
        <strain evidence="9 10">T14</strain>
    </source>
</reference>
<sequence>MLKDQQYLRIPGPTPVPPSVQRAMAQPMVGHRASETAELIRRIRPGLKKVFGTEQDVMIFAGSGTSGLEAAVVNTVGEGDEVIVAVTGAFGRRFVKILDAYGVTVHEIETEWGHSVSPDEIREALKKNPETKAVFATFCETSTGVLNPVAELAKAVRDESDALFIVDGVSCIGGVESKMDEWGIDILVTGSQKALMLPGGLMFAACSDRAWKVIEKNTRRGFYLDFTKYRDNLKKDSTPFTPATSLLYGLEQTIQLIEEEGFGEVIARHELMKDMTRAAFKALGIPLLANDQDASPTVTAIRPDAFDAAKLRKVLKEEFNLVVAGGQEHLKDAIFRIGHMGYASPGDVLQTLALIEIGIVKAGQDIELGKGVAAAQQIYLGKGDPQ</sequence>
<dbReference type="InterPro" id="IPR024169">
    <property type="entry name" value="SP_NH2Trfase/AEP_transaminase"/>
</dbReference>
<dbReference type="PANTHER" id="PTHR21152">
    <property type="entry name" value="AMINOTRANSFERASE CLASS V"/>
    <property type="match status" value="1"/>
</dbReference>
<dbReference type="Pfam" id="PF00266">
    <property type="entry name" value="Aminotran_5"/>
    <property type="match status" value="1"/>
</dbReference>
<accession>A0A163F340</accession>
<evidence type="ECO:0000256" key="6">
    <source>
        <dbReference type="PIRSR" id="PIRSR000524-1"/>
    </source>
</evidence>
<protein>
    <submittedName>
        <fullName evidence="9">Class V aminotransferase</fullName>
    </submittedName>
</protein>
<proteinExistence type="inferred from homology"/>
<dbReference type="AlphaFoldDB" id="A0A163F340"/>